<organism evidence="1 2">
    <name type="scientific">Dictyobacter vulcani</name>
    <dbReference type="NCBI Taxonomy" id="2607529"/>
    <lineage>
        <taxon>Bacteria</taxon>
        <taxon>Bacillati</taxon>
        <taxon>Chloroflexota</taxon>
        <taxon>Ktedonobacteria</taxon>
        <taxon>Ktedonobacterales</taxon>
        <taxon>Dictyobacteraceae</taxon>
        <taxon>Dictyobacter</taxon>
    </lineage>
</organism>
<reference evidence="1 2" key="1">
    <citation type="submission" date="2019-10" db="EMBL/GenBank/DDBJ databases">
        <title>Dictyobacter vulcani sp. nov., within the class Ktedonobacteria, isolated from soil of volcanic Mt. Zao.</title>
        <authorList>
            <person name="Zheng Y."/>
            <person name="Wang C.M."/>
            <person name="Sakai Y."/>
            <person name="Abe K."/>
            <person name="Yokota A."/>
            <person name="Yabe S."/>
        </authorList>
    </citation>
    <scope>NUCLEOTIDE SEQUENCE [LARGE SCALE GENOMIC DNA]</scope>
    <source>
        <strain evidence="1 2">W12</strain>
    </source>
</reference>
<evidence type="ECO:0000313" key="1">
    <source>
        <dbReference type="EMBL" id="GER90279.1"/>
    </source>
</evidence>
<keyword evidence="2" id="KW-1185">Reference proteome</keyword>
<dbReference type="EMBL" id="BKZW01000002">
    <property type="protein sequence ID" value="GER90279.1"/>
    <property type="molecule type" value="Genomic_DNA"/>
</dbReference>
<proteinExistence type="predicted"/>
<dbReference type="Proteomes" id="UP000326912">
    <property type="component" value="Unassembled WGS sequence"/>
</dbReference>
<protein>
    <submittedName>
        <fullName evidence="1">Uncharacterized protein</fullName>
    </submittedName>
</protein>
<dbReference type="AlphaFoldDB" id="A0A5J4KVX9"/>
<comment type="caution">
    <text evidence="1">The sequence shown here is derived from an EMBL/GenBank/DDBJ whole genome shotgun (WGS) entry which is preliminary data.</text>
</comment>
<evidence type="ECO:0000313" key="2">
    <source>
        <dbReference type="Proteomes" id="UP000326912"/>
    </source>
</evidence>
<name>A0A5J4KVX9_9CHLR</name>
<dbReference type="RefSeq" id="WP_151758041.1">
    <property type="nucleotide sequence ID" value="NZ_BKZW01000002.1"/>
</dbReference>
<accession>A0A5J4KVX9</accession>
<gene>
    <name evidence="1" type="ORF">KDW_44410</name>
</gene>
<sequence>MVKKIGGVRILYLIVLIVLLTIGAFVFVAHATPPPTPTILKVTRPHNPLRPELAVINKRITNAAAVQKLYQAALALPEASSALRHCPADYGMAYKLTFLDHDTKIKTMELKITGCQALSIDTDTIFNHKDARDTNTAFNDLFSHTIGFASTNDLYK</sequence>